<protein>
    <submittedName>
        <fullName evidence="5">DNA mismatch repair protein Msh2</fullName>
    </submittedName>
</protein>
<dbReference type="PROSITE" id="PS00486">
    <property type="entry name" value="DNA_MISMATCH_REPAIR_2"/>
    <property type="match status" value="1"/>
</dbReference>
<evidence type="ECO:0000256" key="1">
    <source>
        <dbReference type="ARBA" id="ARBA00022741"/>
    </source>
</evidence>
<dbReference type="GO" id="GO:0006298">
    <property type="term" value="P:mismatch repair"/>
    <property type="evidence" value="ECO:0007669"/>
    <property type="project" value="InterPro"/>
</dbReference>
<dbReference type="Gene3D" id="3.40.50.300">
    <property type="entry name" value="P-loop containing nucleotide triphosphate hydrolases"/>
    <property type="match status" value="1"/>
</dbReference>
<evidence type="ECO:0000313" key="6">
    <source>
        <dbReference type="Proteomes" id="UP000770661"/>
    </source>
</evidence>
<dbReference type="OrthoDB" id="295033at2759"/>
<keyword evidence="1" id="KW-0547">Nucleotide-binding</keyword>
<name>A0A8J4Y731_CHIOP</name>
<keyword evidence="3" id="KW-0238">DNA-binding</keyword>
<dbReference type="PANTHER" id="PTHR11361:SF35">
    <property type="entry name" value="DNA MISMATCH REPAIR PROTEIN MSH2"/>
    <property type="match status" value="1"/>
</dbReference>
<dbReference type="FunFam" id="3.40.50.300:FF:005021">
    <property type="entry name" value="Predicted protein"/>
    <property type="match status" value="1"/>
</dbReference>
<dbReference type="EMBL" id="JACEEZ010009669">
    <property type="protein sequence ID" value="KAG0722365.1"/>
    <property type="molecule type" value="Genomic_DNA"/>
</dbReference>
<keyword evidence="2" id="KW-0067">ATP-binding</keyword>
<dbReference type="Pfam" id="PF00488">
    <property type="entry name" value="MutS_V"/>
    <property type="match status" value="1"/>
</dbReference>
<dbReference type="Pfam" id="PF05190">
    <property type="entry name" value="MutS_IV"/>
    <property type="match status" value="1"/>
</dbReference>
<dbReference type="InterPro" id="IPR045076">
    <property type="entry name" value="MutS"/>
</dbReference>
<dbReference type="GO" id="GO:0030983">
    <property type="term" value="F:mismatched DNA binding"/>
    <property type="evidence" value="ECO:0007669"/>
    <property type="project" value="InterPro"/>
</dbReference>
<dbReference type="InterPro" id="IPR027417">
    <property type="entry name" value="P-loop_NTPase"/>
</dbReference>
<dbReference type="SUPFAM" id="SSF52540">
    <property type="entry name" value="P-loop containing nucleoside triphosphate hydrolases"/>
    <property type="match status" value="1"/>
</dbReference>
<dbReference type="Gene3D" id="1.10.1420.10">
    <property type="match status" value="1"/>
</dbReference>
<dbReference type="GO" id="GO:0140664">
    <property type="term" value="F:ATP-dependent DNA damage sensor activity"/>
    <property type="evidence" value="ECO:0007669"/>
    <property type="project" value="InterPro"/>
</dbReference>
<dbReference type="InterPro" id="IPR000432">
    <property type="entry name" value="DNA_mismatch_repair_MutS_C"/>
</dbReference>
<dbReference type="GO" id="GO:0005524">
    <property type="term" value="F:ATP binding"/>
    <property type="evidence" value="ECO:0007669"/>
    <property type="project" value="UniProtKB-KW"/>
</dbReference>
<keyword evidence="6" id="KW-1185">Reference proteome</keyword>
<evidence type="ECO:0000256" key="3">
    <source>
        <dbReference type="ARBA" id="ARBA00023125"/>
    </source>
</evidence>
<dbReference type="Proteomes" id="UP000770661">
    <property type="component" value="Unassembled WGS sequence"/>
</dbReference>
<dbReference type="AlphaFoldDB" id="A0A8J4Y731"/>
<accession>A0A8J4Y731</accession>
<dbReference type="InterPro" id="IPR036187">
    <property type="entry name" value="DNA_mismatch_repair_MutS_sf"/>
</dbReference>
<dbReference type="GO" id="GO:0006312">
    <property type="term" value="P:mitotic recombination"/>
    <property type="evidence" value="ECO:0007669"/>
    <property type="project" value="TreeGrafter"/>
</dbReference>
<evidence type="ECO:0000259" key="4">
    <source>
        <dbReference type="PROSITE" id="PS00486"/>
    </source>
</evidence>
<comment type="caution">
    <text evidence="5">The sequence shown here is derived from an EMBL/GenBank/DDBJ whole genome shotgun (WGS) entry which is preliminary data.</text>
</comment>
<dbReference type="InterPro" id="IPR007861">
    <property type="entry name" value="DNA_mismatch_repair_MutS_clamp"/>
</dbReference>
<feature type="domain" description="DNA mismatch repair proteins mutS family" evidence="4">
    <location>
        <begin position="259"/>
        <end position="275"/>
    </location>
</feature>
<proteinExistence type="predicted"/>
<dbReference type="PANTHER" id="PTHR11361">
    <property type="entry name" value="DNA MISMATCH REPAIR PROTEIN MUTS FAMILY MEMBER"/>
    <property type="match status" value="1"/>
</dbReference>
<evidence type="ECO:0000256" key="2">
    <source>
        <dbReference type="ARBA" id="ARBA00022840"/>
    </source>
</evidence>
<reference evidence="5" key="1">
    <citation type="submission" date="2020-07" db="EMBL/GenBank/DDBJ databases">
        <title>The High-quality genome of the commercially important snow crab, Chionoecetes opilio.</title>
        <authorList>
            <person name="Jeong J.-H."/>
            <person name="Ryu S."/>
        </authorList>
    </citation>
    <scope>NUCLEOTIDE SEQUENCE</scope>
    <source>
        <strain evidence="5">MADBK_172401_WGS</strain>
        <tissue evidence="5">Digestive gland</tissue>
    </source>
</reference>
<gene>
    <name evidence="5" type="primary">MSH2</name>
    <name evidence="5" type="ORF">GWK47_000589</name>
</gene>
<evidence type="ECO:0000313" key="5">
    <source>
        <dbReference type="EMBL" id="KAG0722365.1"/>
    </source>
</evidence>
<organism evidence="5 6">
    <name type="scientific">Chionoecetes opilio</name>
    <name type="common">Atlantic snow crab</name>
    <name type="synonym">Cancer opilio</name>
    <dbReference type="NCBI Taxonomy" id="41210"/>
    <lineage>
        <taxon>Eukaryota</taxon>
        <taxon>Metazoa</taxon>
        <taxon>Ecdysozoa</taxon>
        <taxon>Arthropoda</taxon>
        <taxon>Crustacea</taxon>
        <taxon>Multicrustacea</taxon>
        <taxon>Malacostraca</taxon>
        <taxon>Eumalacostraca</taxon>
        <taxon>Eucarida</taxon>
        <taxon>Decapoda</taxon>
        <taxon>Pleocyemata</taxon>
        <taxon>Brachyura</taxon>
        <taxon>Eubrachyura</taxon>
        <taxon>Majoidea</taxon>
        <taxon>Majidae</taxon>
        <taxon>Chionoecetes</taxon>
    </lineage>
</organism>
<dbReference type="SUPFAM" id="SSF48334">
    <property type="entry name" value="DNA repair protein MutS, domain III"/>
    <property type="match status" value="1"/>
</dbReference>
<dbReference type="GO" id="GO:0032301">
    <property type="term" value="C:MutSalpha complex"/>
    <property type="evidence" value="ECO:0007669"/>
    <property type="project" value="TreeGrafter"/>
</dbReference>
<dbReference type="SMART" id="SM00534">
    <property type="entry name" value="MUTSac"/>
    <property type="match status" value="1"/>
</dbReference>
<sequence length="428" mass="47292">MDSLEGEIQGQLRKVANDLSIDSGKSLKLETNTQLGYHFRLTLKEEKVLRNNRSYTIIDTNKTGVRFRNGALKDLNDQHLAAKEEYGHQQKALVDEIIAISGGYVELIQSLGQVLAILDCTYALASAATVAPVPYVRPRLLPKGSGMLKLQGMRHPCLEMQDEVSFIPNSCALGDEIGRFHIITGPNMGGKSTFLRSVGVAVLMAQMGSFVACESAEVSIVDSILARVGAGDNQQRGVSTFMAEMLETSTILRSATENSLILIDELGRGTSTYDGFGLAWALSEHIAKELRSFTLFATHFHEVTSLSKEVESVKNFHVQPGPCDRSFGIHVAELAKFPASAIEFAKRKAREMEDEFGDVEDDTEEAVKKRKLQKEEGEEVIEGFLAKISKLDCEALSDEELEKEVGRLREEARSRNNPYIAHLLPRET</sequence>